<protein>
    <submittedName>
        <fullName evidence="2">Retrovirus-related pol polyprotein from transposon TNT 1-94</fullName>
    </submittedName>
</protein>
<dbReference type="EMBL" id="BQNB010011236">
    <property type="protein sequence ID" value="GJS87927.1"/>
    <property type="molecule type" value="Genomic_DNA"/>
</dbReference>
<dbReference type="InterPro" id="IPR013103">
    <property type="entry name" value="RVT_2"/>
</dbReference>
<evidence type="ECO:0000259" key="1">
    <source>
        <dbReference type="Pfam" id="PF07727"/>
    </source>
</evidence>
<gene>
    <name evidence="2" type="ORF">Tco_0770563</name>
</gene>
<dbReference type="Pfam" id="PF07727">
    <property type="entry name" value="RVT_2"/>
    <property type="match status" value="1"/>
</dbReference>
<sequence>MSRLHFYGELQEEVYVSQPEGIIDQYNPNHMYMLKKSLYGLKQAPYAWMIFCQSYYYTKSSPKVLSILHYSPGKKAKIFYCRPDLVFAVCMCALYQARPAEKRLYAVKQLKQMIITPGVKIQEEVPLAVHSSWVTNWSAGLPKSKRALIS</sequence>
<evidence type="ECO:0000313" key="2">
    <source>
        <dbReference type="EMBL" id="GJS87927.1"/>
    </source>
</evidence>
<proteinExistence type="predicted"/>
<evidence type="ECO:0000313" key="3">
    <source>
        <dbReference type="Proteomes" id="UP001151760"/>
    </source>
</evidence>
<accession>A0ABQ4ZG47</accession>
<reference evidence="2" key="2">
    <citation type="submission" date="2022-01" db="EMBL/GenBank/DDBJ databases">
        <authorList>
            <person name="Yamashiro T."/>
            <person name="Shiraishi A."/>
            <person name="Satake H."/>
            <person name="Nakayama K."/>
        </authorList>
    </citation>
    <scope>NUCLEOTIDE SEQUENCE</scope>
</reference>
<comment type="caution">
    <text evidence="2">The sequence shown here is derived from an EMBL/GenBank/DDBJ whole genome shotgun (WGS) entry which is preliminary data.</text>
</comment>
<dbReference type="Proteomes" id="UP001151760">
    <property type="component" value="Unassembled WGS sequence"/>
</dbReference>
<feature type="domain" description="Reverse transcriptase Ty1/copia-type" evidence="1">
    <location>
        <begin position="6"/>
        <end position="50"/>
    </location>
</feature>
<reference evidence="2" key="1">
    <citation type="journal article" date="2022" name="Int. J. Mol. Sci.">
        <title>Draft Genome of Tanacetum Coccineum: Genomic Comparison of Closely Related Tanacetum-Family Plants.</title>
        <authorList>
            <person name="Yamashiro T."/>
            <person name="Shiraishi A."/>
            <person name="Nakayama K."/>
            <person name="Satake H."/>
        </authorList>
    </citation>
    <scope>NUCLEOTIDE SEQUENCE</scope>
</reference>
<organism evidence="2 3">
    <name type="scientific">Tanacetum coccineum</name>
    <dbReference type="NCBI Taxonomy" id="301880"/>
    <lineage>
        <taxon>Eukaryota</taxon>
        <taxon>Viridiplantae</taxon>
        <taxon>Streptophyta</taxon>
        <taxon>Embryophyta</taxon>
        <taxon>Tracheophyta</taxon>
        <taxon>Spermatophyta</taxon>
        <taxon>Magnoliopsida</taxon>
        <taxon>eudicotyledons</taxon>
        <taxon>Gunneridae</taxon>
        <taxon>Pentapetalae</taxon>
        <taxon>asterids</taxon>
        <taxon>campanulids</taxon>
        <taxon>Asterales</taxon>
        <taxon>Asteraceae</taxon>
        <taxon>Asteroideae</taxon>
        <taxon>Anthemideae</taxon>
        <taxon>Anthemidinae</taxon>
        <taxon>Tanacetum</taxon>
    </lineage>
</organism>
<name>A0ABQ4ZG47_9ASTR</name>
<keyword evidence="3" id="KW-1185">Reference proteome</keyword>